<feature type="compositionally biased region" description="Basic residues" evidence="1">
    <location>
        <begin position="47"/>
        <end position="58"/>
    </location>
</feature>
<feature type="region of interest" description="Disordered" evidence="1">
    <location>
        <begin position="1"/>
        <end position="204"/>
    </location>
</feature>
<feature type="compositionally biased region" description="Basic and acidic residues" evidence="1">
    <location>
        <begin position="15"/>
        <end position="30"/>
    </location>
</feature>
<evidence type="ECO:0000313" key="3">
    <source>
        <dbReference type="Proteomes" id="UP000050761"/>
    </source>
</evidence>
<feature type="compositionally biased region" description="Basic and acidic residues" evidence="1">
    <location>
        <begin position="133"/>
        <end position="149"/>
    </location>
</feature>
<feature type="compositionally biased region" description="Polar residues" evidence="1">
    <location>
        <begin position="166"/>
        <end position="188"/>
    </location>
</feature>
<feature type="compositionally biased region" description="Low complexity" evidence="1">
    <location>
        <begin position="271"/>
        <end position="286"/>
    </location>
</feature>
<protein>
    <submittedName>
        <fullName evidence="4">HTH La-type RNA-binding domain-containing protein</fullName>
    </submittedName>
</protein>
<organism evidence="2">
    <name type="scientific">Heligmosomoides polygyrus</name>
    <name type="common">Parasitic roundworm</name>
    <dbReference type="NCBI Taxonomy" id="6339"/>
    <lineage>
        <taxon>Eukaryota</taxon>
        <taxon>Metazoa</taxon>
        <taxon>Ecdysozoa</taxon>
        <taxon>Nematoda</taxon>
        <taxon>Chromadorea</taxon>
        <taxon>Rhabditida</taxon>
        <taxon>Rhabditina</taxon>
        <taxon>Rhabditomorpha</taxon>
        <taxon>Strongyloidea</taxon>
        <taxon>Heligmosomidae</taxon>
        <taxon>Heligmosomoides</taxon>
    </lineage>
</organism>
<dbReference type="Proteomes" id="UP000050761">
    <property type="component" value="Unassembled WGS sequence"/>
</dbReference>
<dbReference type="EMBL" id="UZAH01026195">
    <property type="protein sequence ID" value="VDO76982.1"/>
    <property type="molecule type" value="Genomic_DNA"/>
</dbReference>
<feature type="compositionally biased region" description="Polar residues" evidence="1">
    <location>
        <begin position="116"/>
        <end position="128"/>
    </location>
</feature>
<feature type="compositionally biased region" description="Basic and acidic residues" evidence="1">
    <location>
        <begin position="59"/>
        <end position="70"/>
    </location>
</feature>
<gene>
    <name evidence="2" type="ORF">HPBE_LOCUS8588</name>
</gene>
<name>A0A3P8BYF0_HELPZ</name>
<feature type="region of interest" description="Disordered" evidence="1">
    <location>
        <begin position="237"/>
        <end position="343"/>
    </location>
</feature>
<reference evidence="2 3" key="1">
    <citation type="submission" date="2018-11" db="EMBL/GenBank/DDBJ databases">
        <authorList>
            <consortium name="Pathogen Informatics"/>
        </authorList>
    </citation>
    <scope>NUCLEOTIDE SEQUENCE [LARGE SCALE GENOMIC DNA]</scope>
</reference>
<proteinExistence type="predicted"/>
<sequence>MDGDQVQIARILKTSFKENVREGTGKEQGADTKSTQGSEGILNKEGPRRKRFFRRRRAKSDSKAFLEKGDSITNTGEEVAATDDTAAKQTEESQISDENKKAEQKSRRSRRNSPRKQLSTDVKVNENLNGGGKSERRGRMEQERRKYWEVKLMNKPKKSPAKENNGESTGTSPPHKNDQVKSPGNWNRQDGWYKPPSNDNVGFAPVSSYFQSAEHWRPTGFLPHFFHPNDQEPHWRTTFYRKERRRNKNRRTVSETNYTSEYKSESETSKKQQPSASASEEAQTSSGAPEKNLIPVVERHDTAPVATVDSTHAAGSGYTKNSTEDSNSPKKVESVEKPEKKDEQKVDIAAVVNSVIDDLQEGMDYRVNRVFRVMVDLVHPDARFFLGSEECENGRNGSLIRDVNCLGGQLNYITSIIKGVIH</sequence>
<keyword evidence="3" id="KW-1185">Reference proteome</keyword>
<evidence type="ECO:0000313" key="4">
    <source>
        <dbReference type="WBParaSite" id="HPBE_0000858701-mRNA-1"/>
    </source>
</evidence>
<evidence type="ECO:0000256" key="1">
    <source>
        <dbReference type="SAM" id="MobiDB-lite"/>
    </source>
</evidence>
<feature type="compositionally biased region" description="Basic and acidic residues" evidence="1">
    <location>
        <begin position="327"/>
        <end position="343"/>
    </location>
</feature>
<feature type="compositionally biased region" description="Basic and acidic residues" evidence="1">
    <location>
        <begin position="85"/>
        <end position="106"/>
    </location>
</feature>
<evidence type="ECO:0000313" key="2">
    <source>
        <dbReference type="EMBL" id="VDO76982.1"/>
    </source>
</evidence>
<accession>A0A3P8BYF0</accession>
<feature type="compositionally biased region" description="Basic residues" evidence="1">
    <location>
        <begin position="242"/>
        <end position="251"/>
    </location>
</feature>
<dbReference type="AlphaFoldDB" id="A0A3P8BYF0"/>
<reference evidence="4" key="2">
    <citation type="submission" date="2019-09" db="UniProtKB">
        <authorList>
            <consortium name="WormBaseParasite"/>
        </authorList>
    </citation>
    <scope>IDENTIFICATION</scope>
</reference>
<dbReference type="WBParaSite" id="HPBE_0000858701-mRNA-1">
    <property type="protein sequence ID" value="HPBE_0000858701-mRNA-1"/>
    <property type="gene ID" value="HPBE_0000858701"/>
</dbReference>